<evidence type="ECO:0000256" key="2">
    <source>
        <dbReference type="SAM" id="MobiDB-lite"/>
    </source>
</evidence>
<dbReference type="InterPro" id="IPR011251">
    <property type="entry name" value="Luciferase-like_dom"/>
</dbReference>
<dbReference type="InterPro" id="IPR050564">
    <property type="entry name" value="F420-G6PD/mer"/>
</dbReference>
<evidence type="ECO:0000313" key="4">
    <source>
        <dbReference type="EMBL" id="GGP78356.1"/>
    </source>
</evidence>
<dbReference type="SUPFAM" id="SSF51679">
    <property type="entry name" value="Bacterial luciferase-like"/>
    <property type="match status" value="1"/>
</dbReference>
<name>A0ABQ2QEC2_9ACTN</name>
<dbReference type="Pfam" id="PF00296">
    <property type="entry name" value="Bac_luciferase"/>
    <property type="match status" value="1"/>
</dbReference>
<dbReference type="PANTHER" id="PTHR43244:SF1">
    <property type="entry name" value="5,10-METHYLENETETRAHYDROMETHANOPTERIN REDUCTASE"/>
    <property type="match status" value="1"/>
</dbReference>
<sequence>MRLGVMFDRDLPPESLVPFCRHLDATEVDDVWVVEDLGWTGAISSAATALAVTGRIRVGIGITPAPLRNPVLLAMELGNLARMHPNRLAAGIGHGVQDWMRRAGAAVPSPLTLLEETVLAVRALLRGETVTTRGRAVRLDGMRLVHPPAVPPPVLAGVMGPRSLELSGRVAQGTILPEGFGPERIAGARELIGAGGRGPALPAPGGGGRAAGGGPDGERGPDGGDRPDGGHEVAVFTHLYVGDDPARVREAVRPSAEETASFLGIAPDEAPMAAGTAKEAAEHVRALWAAGAGTVVLRPIGDDPLVHVDRILAALRDG</sequence>
<feature type="region of interest" description="Disordered" evidence="2">
    <location>
        <begin position="194"/>
        <end position="231"/>
    </location>
</feature>
<dbReference type="Proteomes" id="UP000611554">
    <property type="component" value="Unassembled WGS sequence"/>
</dbReference>
<proteinExistence type="predicted"/>
<dbReference type="InterPro" id="IPR036661">
    <property type="entry name" value="Luciferase-like_sf"/>
</dbReference>
<feature type="domain" description="Luciferase-like" evidence="3">
    <location>
        <begin position="13"/>
        <end position="287"/>
    </location>
</feature>
<feature type="compositionally biased region" description="Gly residues" evidence="2">
    <location>
        <begin position="194"/>
        <end position="215"/>
    </location>
</feature>
<dbReference type="Gene3D" id="3.20.20.30">
    <property type="entry name" value="Luciferase-like domain"/>
    <property type="match status" value="1"/>
</dbReference>
<keyword evidence="5" id="KW-1185">Reference proteome</keyword>
<gene>
    <name evidence="4" type="primary">hmd</name>
    <name evidence="4" type="ORF">GCM10010140_03180</name>
</gene>
<protein>
    <submittedName>
        <fullName evidence="4">N5,N10-methylene tetrahydromethanopterin reductase</fullName>
    </submittedName>
</protein>
<comment type="caution">
    <text evidence="4">The sequence shown here is derived from an EMBL/GenBank/DDBJ whole genome shotgun (WGS) entry which is preliminary data.</text>
</comment>
<reference evidence="5" key="1">
    <citation type="journal article" date="2019" name="Int. J. Syst. Evol. Microbiol.">
        <title>The Global Catalogue of Microorganisms (GCM) 10K type strain sequencing project: providing services to taxonomists for standard genome sequencing and annotation.</title>
        <authorList>
            <consortium name="The Broad Institute Genomics Platform"/>
            <consortium name="The Broad Institute Genome Sequencing Center for Infectious Disease"/>
            <person name="Wu L."/>
            <person name="Ma J."/>
        </authorList>
    </citation>
    <scope>NUCLEOTIDE SEQUENCE [LARGE SCALE GENOMIC DNA]</scope>
    <source>
        <strain evidence="5">JCM 3115</strain>
    </source>
</reference>
<evidence type="ECO:0000313" key="5">
    <source>
        <dbReference type="Proteomes" id="UP000611554"/>
    </source>
</evidence>
<organism evidence="4 5">
    <name type="scientific">Streptosporangium pseudovulgare</name>
    <dbReference type="NCBI Taxonomy" id="35765"/>
    <lineage>
        <taxon>Bacteria</taxon>
        <taxon>Bacillati</taxon>
        <taxon>Actinomycetota</taxon>
        <taxon>Actinomycetes</taxon>
        <taxon>Streptosporangiales</taxon>
        <taxon>Streptosporangiaceae</taxon>
        <taxon>Streptosporangium</taxon>
    </lineage>
</organism>
<dbReference type="EMBL" id="BMQJ01000001">
    <property type="protein sequence ID" value="GGP78356.1"/>
    <property type="molecule type" value="Genomic_DNA"/>
</dbReference>
<evidence type="ECO:0000259" key="3">
    <source>
        <dbReference type="Pfam" id="PF00296"/>
    </source>
</evidence>
<feature type="compositionally biased region" description="Basic and acidic residues" evidence="2">
    <location>
        <begin position="216"/>
        <end position="231"/>
    </location>
</feature>
<accession>A0ABQ2QEC2</accession>
<keyword evidence="1" id="KW-0560">Oxidoreductase</keyword>
<dbReference type="PANTHER" id="PTHR43244">
    <property type="match status" value="1"/>
</dbReference>
<evidence type="ECO:0000256" key="1">
    <source>
        <dbReference type="ARBA" id="ARBA00023002"/>
    </source>
</evidence>